<evidence type="ECO:0000313" key="3">
    <source>
        <dbReference type="Proteomes" id="UP000886885"/>
    </source>
</evidence>
<reference evidence="2" key="1">
    <citation type="journal article" date="2020" name="bioRxiv">
        <title>Hybrid origin of Populus tomentosa Carr. identified through genome sequencing and phylogenomic analysis.</title>
        <authorList>
            <person name="An X."/>
            <person name="Gao K."/>
            <person name="Chen Z."/>
            <person name="Li J."/>
            <person name="Yang X."/>
            <person name="Yang X."/>
            <person name="Zhou J."/>
            <person name="Guo T."/>
            <person name="Zhao T."/>
            <person name="Huang S."/>
            <person name="Miao D."/>
            <person name="Khan W.U."/>
            <person name="Rao P."/>
            <person name="Ye M."/>
            <person name="Lei B."/>
            <person name="Liao W."/>
            <person name="Wang J."/>
            <person name="Ji L."/>
            <person name="Li Y."/>
            <person name="Guo B."/>
            <person name="Mustafa N.S."/>
            <person name="Li S."/>
            <person name="Yun Q."/>
            <person name="Keller S.R."/>
            <person name="Mao J."/>
            <person name="Zhang R."/>
            <person name="Strauss S.H."/>
        </authorList>
    </citation>
    <scope>NUCLEOTIDE SEQUENCE</scope>
    <source>
        <strain evidence="2">GM15</strain>
        <tissue evidence="2">Leaf</tissue>
    </source>
</reference>
<gene>
    <name evidence="2" type="ORF">POTOM_025054</name>
</gene>
<dbReference type="InterPro" id="IPR002885">
    <property type="entry name" value="PPR_rpt"/>
</dbReference>
<dbReference type="EMBL" id="JAAWWB010000012">
    <property type="protein sequence ID" value="KAG6769419.1"/>
    <property type="molecule type" value="Genomic_DNA"/>
</dbReference>
<dbReference type="Proteomes" id="UP000886885">
    <property type="component" value="Chromosome 6D"/>
</dbReference>
<comment type="caution">
    <text evidence="2">The sequence shown here is derived from an EMBL/GenBank/DDBJ whole genome shotgun (WGS) entry which is preliminary data.</text>
</comment>
<evidence type="ECO:0008006" key="4">
    <source>
        <dbReference type="Google" id="ProtNLM"/>
    </source>
</evidence>
<evidence type="ECO:0000256" key="1">
    <source>
        <dbReference type="PROSITE-ProRule" id="PRU00708"/>
    </source>
</evidence>
<dbReference type="NCBIfam" id="TIGR00756">
    <property type="entry name" value="PPR"/>
    <property type="match status" value="1"/>
</dbReference>
<dbReference type="OrthoDB" id="10500303at2759"/>
<protein>
    <recommendedName>
        <fullName evidence="4">Pentatricopeptide repeat-containing protein</fullName>
    </recommendedName>
</protein>
<dbReference type="PANTHER" id="PTHR47493:SF1">
    <property type="entry name" value="OS08G0520200 PROTEIN"/>
    <property type="match status" value="1"/>
</dbReference>
<dbReference type="PANTHER" id="PTHR47493">
    <property type="entry name" value="OS08G0520200 PROTEIN"/>
    <property type="match status" value="1"/>
</dbReference>
<keyword evidence="3" id="KW-1185">Reference proteome</keyword>
<name>A0A8X8CWP9_POPTO</name>
<sequence length="116" mass="13248">MVYSLAISCFGKGGQLDLMEDTLKKMVSKGLRVDSATGNAFVMSKMHLDNSPKLLTDPLVLCFWEGGFHSSSEAFMEFDRQQKWTHRESSLKYIPGNYTRANIYFGNTDYWPYVTV</sequence>
<evidence type="ECO:0000313" key="2">
    <source>
        <dbReference type="EMBL" id="KAG6769419.1"/>
    </source>
</evidence>
<accession>A0A8X8CWP9</accession>
<proteinExistence type="predicted"/>
<dbReference type="PROSITE" id="PS51375">
    <property type="entry name" value="PPR"/>
    <property type="match status" value="1"/>
</dbReference>
<dbReference type="AlphaFoldDB" id="A0A8X8CWP9"/>
<organism evidence="2 3">
    <name type="scientific">Populus tomentosa</name>
    <name type="common">Chinese white poplar</name>
    <dbReference type="NCBI Taxonomy" id="118781"/>
    <lineage>
        <taxon>Eukaryota</taxon>
        <taxon>Viridiplantae</taxon>
        <taxon>Streptophyta</taxon>
        <taxon>Embryophyta</taxon>
        <taxon>Tracheophyta</taxon>
        <taxon>Spermatophyta</taxon>
        <taxon>Magnoliopsida</taxon>
        <taxon>eudicotyledons</taxon>
        <taxon>Gunneridae</taxon>
        <taxon>Pentapetalae</taxon>
        <taxon>rosids</taxon>
        <taxon>fabids</taxon>
        <taxon>Malpighiales</taxon>
        <taxon>Salicaceae</taxon>
        <taxon>Saliceae</taxon>
        <taxon>Populus</taxon>
    </lineage>
</organism>
<feature type="repeat" description="PPR" evidence="1">
    <location>
        <begin position="1"/>
        <end position="33"/>
    </location>
</feature>